<comment type="function">
    <text evidence="4">Nucleoside triphosphate pyrophosphatase that hydrolyzes dTTP and UTP. May have a dual role in cell division arrest and in preventing the incorporation of modified nucleotides into cellular nucleic acids.</text>
</comment>
<dbReference type="Proteomes" id="UP000309872">
    <property type="component" value="Unassembled WGS sequence"/>
</dbReference>
<evidence type="ECO:0000256" key="1">
    <source>
        <dbReference type="ARBA" id="ARBA00001968"/>
    </source>
</evidence>
<dbReference type="EC" id="3.6.1.9" evidence="4"/>
<dbReference type="PANTHER" id="PTHR43213">
    <property type="entry name" value="BIFUNCTIONAL DTTP/UTP PYROPHOSPHATASE/METHYLTRANSFERASE PROTEIN-RELATED"/>
    <property type="match status" value="1"/>
</dbReference>
<comment type="caution">
    <text evidence="4">Lacks conserved residue(s) required for the propagation of feature annotation.</text>
</comment>
<keyword evidence="2 4" id="KW-0378">Hydrolase</keyword>
<keyword evidence="3 4" id="KW-0546">Nucleotide metabolism</keyword>
<dbReference type="AlphaFoldDB" id="A0A4U0HB14"/>
<comment type="catalytic activity">
    <reaction evidence="4">
        <text>dTTP + H2O = dTMP + diphosphate + H(+)</text>
        <dbReference type="Rhea" id="RHEA:28534"/>
        <dbReference type="ChEBI" id="CHEBI:15377"/>
        <dbReference type="ChEBI" id="CHEBI:15378"/>
        <dbReference type="ChEBI" id="CHEBI:33019"/>
        <dbReference type="ChEBI" id="CHEBI:37568"/>
        <dbReference type="ChEBI" id="CHEBI:63528"/>
        <dbReference type="EC" id="3.6.1.9"/>
    </reaction>
</comment>
<dbReference type="GO" id="GO:0036221">
    <property type="term" value="F:UTP diphosphatase activity"/>
    <property type="evidence" value="ECO:0007669"/>
    <property type="project" value="RHEA"/>
</dbReference>
<keyword evidence="6" id="KW-1185">Reference proteome</keyword>
<keyword evidence="4" id="KW-0963">Cytoplasm</keyword>
<evidence type="ECO:0000256" key="4">
    <source>
        <dbReference type="HAMAP-Rule" id="MF_00528"/>
    </source>
</evidence>
<organism evidence="5 6">
    <name type="scientific">Sphingobacterium alkalisoli</name>
    <dbReference type="NCBI Taxonomy" id="1874115"/>
    <lineage>
        <taxon>Bacteria</taxon>
        <taxon>Pseudomonadati</taxon>
        <taxon>Bacteroidota</taxon>
        <taxon>Sphingobacteriia</taxon>
        <taxon>Sphingobacteriales</taxon>
        <taxon>Sphingobacteriaceae</taxon>
        <taxon>Sphingobacterium</taxon>
    </lineage>
</organism>
<dbReference type="OrthoDB" id="9807767at2"/>
<dbReference type="NCBIfam" id="TIGR00172">
    <property type="entry name" value="maf"/>
    <property type="match status" value="1"/>
</dbReference>
<proteinExistence type="inferred from homology"/>
<dbReference type="CDD" id="cd00555">
    <property type="entry name" value="Maf"/>
    <property type="match status" value="1"/>
</dbReference>
<dbReference type="GO" id="GO:0009117">
    <property type="term" value="P:nucleotide metabolic process"/>
    <property type="evidence" value="ECO:0007669"/>
    <property type="project" value="UniProtKB-KW"/>
</dbReference>
<evidence type="ECO:0000313" key="5">
    <source>
        <dbReference type="EMBL" id="TJY68584.1"/>
    </source>
</evidence>
<dbReference type="PIRSF" id="PIRSF006305">
    <property type="entry name" value="Maf"/>
    <property type="match status" value="1"/>
</dbReference>
<dbReference type="PANTHER" id="PTHR43213:SF5">
    <property type="entry name" value="BIFUNCTIONAL DTTP_UTP PYROPHOSPHATASE_METHYLTRANSFERASE PROTEIN-RELATED"/>
    <property type="match status" value="1"/>
</dbReference>
<dbReference type="HAMAP" id="MF_00528">
    <property type="entry name" value="Maf"/>
    <property type="match status" value="1"/>
</dbReference>
<comment type="subcellular location">
    <subcellularLocation>
        <location evidence="4">Cytoplasm</location>
    </subcellularLocation>
</comment>
<evidence type="ECO:0000256" key="3">
    <source>
        <dbReference type="ARBA" id="ARBA00023080"/>
    </source>
</evidence>
<feature type="site" description="Important for substrate specificity" evidence="4">
    <location>
        <position position="19"/>
    </location>
</feature>
<dbReference type="InterPro" id="IPR029001">
    <property type="entry name" value="ITPase-like_fam"/>
</dbReference>
<reference evidence="5 6" key="1">
    <citation type="submission" date="2019-04" db="EMBL/GenBank/DDBJ databases">
        <title>Sphingobacterium olei sp. nov., isolated from oil-contaminated soil.</title>
        <authorList>
            <person name="Liu B."/>
        </authorList>
    </citation>
    <scope>NUCLEOTIDE SEQUENCE [LARGE SCALE GENOMIC DNA]</scope>
    <source>
        <strain evidence="5 6">Y3L14</strain>
    </source>
</reference>
<protein>
    <recommendedName>
        <fullName evidence="4">dTTP/UTP pyrophosphatase</fullName>
        <shortName evidence="4">dTTPase/UTPase</shortName>
        <ecNumber evidence="4">3.6.1.9</ecNumber>
    </recommendedName>
    <alternativeName>
        <fullName evidence="4">Nucleoside triphosphate pyrophosphatase</fullName>
    </alternativeName>
    <alternativeName>
        <fullName evidence="4">Nucleotide pyrophosphatase</fullName>
        <shortName evidence="4">Nucleotide PPase</shortName>
    </alternativeName>
</protein>
<feature type="site" description="Important for substrate specificity" evidence="4">
    <location>
        <position position="78"/>
    </location>
</feature>
<dbReference type="GO" id="GO:0005737">
    <property type="term" value="C:cytoplasm"/>
    <property type="evidence" value="ECO:0007669"/>
    <property type="project" value="UniProtKB-SubCell"/>
</dbReference>
<comment type="cofactor">
    <cofactor evidence="1 4">
        <name>a divalent metal cation</name>
        <dbReference type="ChEBI" id="CHEBI:60240"/>
    </cofactor>
</comment>
<gene>
    <name evidence="5" type="primary">maf</name>
    <name evidence="5" type="ORF">FAZ19_04835</name>
</gene>
<feature type="active site" description="Proton acceptor" evidence="4">
    <location>
        <position position="77"/>
    </location>
</feature>
<dbReference type="Gene3D" id="3.90.950.10">
    <property type="match status" value="1"/>
</dbReference>
<comment type="catalytic activity">
    <reaction evidence="4">
        <text>UTP + H2O = UMP + diphosphate + H(+)</text>
        <dbReference type="Rhea" id="RHEA:29395"/>
        <dbReference type="ChEBI" id="CHEBI:15377"/>
        <dbReference type="ChEBI" id="CHEBI:15378"/>
        <dbReference type="ChEBI" id="CHEBI:33019"/>
        <dbReference type="ChEBI" id="CHEBI:46398"/>
        <dbReference type="ChEBI" id="CHEBI:57865"/>
        <dbReference type="EC" id="3.6.1.9"/>
    </reaction>
</comment>
<comment type="similarity">
    <text evidence="4">Belongs to the Maf family. YhdE subfamily.</text>
</comment>
<feature type="site" description="Important for substrate specificity" evidence="4">
    <location>
        <position position="161"/>
    </location>
</feature>
<accession>A0A4U0HB14</accession>
<dbReference type="EMBL" id="SUKA01000001">
    <property type="protein sequence ID" value="TJY68584.1"/>
    <property type="molecule type" value="Genomic_DNA"/>
</dbReference>
<name>A0A4U0HB14_9SPHI</name>
<evidence type="ECO:0000256" key="2">
    <source>
        <dbReference type="ARBA" id="ARBA00022801"/>
    </source>
</evidence>
<dbReference type="Pfam" id="PF02545">
    <property type="entry name" value="Maf"/>
    <property type="match status" value="1"/>
</dbReference>
<evidence type="ECO:0000313" key="6">
    <source>
        <dbReference type="Proteomes" id="UP000309872"/>
    </source>
</evidence>
<comment type="caution">
    <text evidence="5">The sequence shown here is derived from an EMBL/GenBank/DDBJ whole genome shotgun (WGS) entry which is preliminary data.</text>
</comment>
<dbReference type="InterPro" id="IPR003697">
    <property type="entry name" value="Maf-like"/>
</dbReference>
<sequence>MILDKLKEVKIILGSQSPRRRELLSALEISFEVVIREVDERFDSNIPVQDMALEIARRKSAAFLDEIFFDALVITADTIVIDTYGNPIGKPKDEAEAVRVLGRLSGDRHVVHTAVVLLYRGEQYYFTEETIVWFAALSDNEIQYYVNQYQPYDKAGAYGIQEWIGRIAVTKIEGSYENVVGLPTSRLFQELKKIVK</sequence>
<dbReference type="GO" id="GO:0036218">
    <property type="term" value="F:dTTP diphosphatase activity"/>
    <property type="evidence" value="ECO:0007669"/>
    <property type="project" value="RHEA"/>
</dbReference>
<dbReference type="RefSeq" id="WP_136819470.1">
    <property type="nucleotide sequence ID" value="NZ_BMJX01000001.1"/>
</dbReference>
<dbReference type="SUPFAM" id="SSF52972">
    <property type="entry name" value="ITPase-like"/>
    <property type="match status" value="1"/>
</dbReference>